<dbReference type="AlphaFoldDB" id="A0A0R3KQ28"/>
<evidence type="ECO:0000313" key="2">
    <source>
        <dbReference type="Proteomes" id="UP000051913"/>
    </source>
</evidence>
<organism evidence="1 2">
    <name type="scientific">Bradyrhizobium valentinum</name>
    <dbReference type="NCBI Taxonomy" id="1518501"/>
    <lineage>
        <taxon>Bacteria</taxon>
        <taxon>Pseudomonadati</taxon>
        <taxon>Pseudomonadota</taxon>
        <taxon>Alphaproteobacteria</taxon>
        <taxon>Hyphomicrobiales</taxon>
        <taxon>Nitrobacteraceae</taxon>
        <taxon>Bradyrhizobium</taxon>
    </lineage>
</organism>
<comment type="caution">
    <text evidence="1">The sequence shown here is derived from an EMBL/GenBank/DDBJ whole genome shotgun (WGS) entry which is preliminary data.</text>
</comment>
<gene>
    <name evidence="1" type="ORF">CP49_17930</name>
</gene>
<dbReference type="EMBL" id="LLXX01000182">
    <property type="protein sequence ID" value="KRQ97739.1"/>
    <property type="molecule type" value="Genomic_DNA"/>
</dbReference>
<protein>
    <submittedName>
        <fullName evidence="1">Uncharacterized protein</fullName>
    </submittedName>
</protein>
<name>A0A0R3KQ28_9BRAD</name>
<dbReference type="Proteomes" id="UP000051913">
    <property type="component" value="Unassembled WGS sequence"/>
</dbReference>
<reference evidence="1 2" key="1">
    <citation type="submission" date="2014-03" db="EMBL/GenBank/DDBJ databases">
        <title>Bradyrhizobium valentinum sp. nov., isolated from effective nodules of Lupinus mariae-josephae, a lupine endemic of basic-lime soils in Eastern Spain.</title>
        <authorList>
            <person name="Duran D."/>
            <person name="Rey L."/>
            <person name="Navarro A."/>
            <person name="Busquets A."/>
            <person name="Imperial J."/>
            <person name="Ruiz-Argueso T."/>
        </authorList>
    </citation>
    <scope>NUCLEOTIDE SEQUENCE [LARGE SCALE GENOMIC DNA]</scope>
    <source>
        <strain evidence="1 2">LmjM3</strain>
    </source>
</reference>
<dbReference type="RefSeq" id="WP_057854394.1">
    <property type="nucleotide sequence ID" value="NZ_LLXX01000182.1"/>
</dbReference>
<sequence length="302" mass="33342">MNAIPPASAFDLTADRFDSLVSNSFAASKESRHVRDRLIAQVDGGRLDHLLLRARSGVTVSDAVNRKAALNIIDFAFEPIVMQNMSTDQAMRYLGAVENTLHVREAGGLDCSGPLWIDTIHHVCVFSVLFQLAAFLGKNRKFSQVVLLHQGQRPEPRLRIIADLLRRAHGVALVLLPLQGNWFARLGRLTTPDTVIYYLTDMPPEAFPHAARKERGRSRLLLTHGPGPALQVETLSGSQSFARRLGAPRIVLDYPSTDSLRIRPIGADESAVSLCPLEDWVFWPLLGTARQRAAAHNDFASS</sequence>
<proteinExistence type="predicted"/>
<evidence type="ECO:0000313" key="1">
    <source>
        <dbReference type="EMBL" id="KRQ97739.1"/>
    </source>
</evidence>
<keyword evidence="2" id="KW-1185">Reference proteome</keyword>
<dbReference type="STRING" id="1518501.CQ10_30070"/>
<accession>A0A0R3KQ28</accession>